<reference evidence="6 7" key="1">
    <citation type="submission" date="2019-03" db="EMBL/GenBank/DDBJ databases">
        <title>Genomic Encyclopedia of Type Strains, Phase IV (KMG-IV): sequencing the most valuable type-strain genomes for metagenomic binning, comparative biology and taxonomic classification.</title>
        <authorList>
            <person name="Goeker M."/>
        </authorList>
    </citation>
    <scope>NUCLEOTIDE SEQUENCE [LARGE SCALE GENOMIC DNA]</scope>
    <source>
        <strain evidence="6 7">DSM 100556</strain>
    </source>
</reference>
<keyword evidence="4" id="KW-0804">Transcription</keyword>
<evidence type="ECO:0000313" key="6">
    <source>
        <dbReference type="EMBL" id="TCL58042.1"/>
    </source>
</evidence>
<proteinExistence type="predicted"/>
<dbReference type="GO" id="GO:0003677">
    <property type="term" value="F:DNA binding"/>
    <property type="evidence" value="ECO:0007669"/>
    <property type="project" value="UniProtKB-KW"/>
</dbReference>
<evidence type="ECO:0000313" key="7">
    <source>
        <dbReference type="Proteomes" id="UP000295718"/>
    </source>
</evidence>
<dbReference type="AlphaFoldDB" id="A0A4V2QC06"/>
<dbReference type="SUPFAM" id="SSF55136">
    <property type="entry name" value="Probable bacterial effector-binding domain"/>
    <property type="match status" value="1"/>
</dbReference>
<keyword evidence="2" id="KW-0805">Transcription regulation</keyword>
<dbReference type="InterPro" id="IPR011256">
    <property type="entry name" value="Reg_factor_effector_dom_sf"/>
</dbReference>
<dbReference type="Proteomes" id="UP000295718">
    <property type="component" value="Unassembled WGS sequence"/>
</dbReference>
<gene>
    <name evidence="6" type="ORF">EDD76_107157</name>
</gene>
<organism evidence="6 7">
    <name type="scientific">Kineothrix alysoides</name>
    <dbReference type="NCBI Taxonomy" id="1469948"/>
    <lineage>
        <taxon>Bacteria</taxon>
        <taxon>Bacillati</taxon>
        <taxon>Bacillota</taxon>
        <taxon>Clostridia</taxon>
        <taxon>Lachnospirales</taxon>
        <taxon>Lachnospiraceae</taxon>
        <taxon>Kineothrix</taxon>
    </lineage>
</organism>
<dbReference type="GO" id="GO:0003700">
    <property type="term" value="F:DNA-binding transcription factor activity"/>
    <property type="evidence" value="ECO:0007669"/>
    <property type="project" value="InterPro"/>
</dbReference>
<dbReference type="STRING" id="1469948.GCA_000732725_02278"/>
<evidence type="ECO:0000256" key="2">
    <source>
        <dbReference type="ARBA" id="ARBA00023015"/>
    </source>
</evidence>
<dbReference type="PANTHER" id="PTHR30204">
    <property type="entry name" value="REDOX-CYCLING DRUG-SENSING TRANSCRIPTIONAL ACTIVATOR SOXR"/>
    <property type="match status" value="1"/>
</dbReference>
<keyword evidence="3 6" id="KW-0238">DNA-binding</keyword>
<evidence type="ECO:0000259" key="5">
    <source>
        <dbReference type="PROSITE" id="PS50937"/>
    </source>
</evidence>
<dbReference type="PANTHER" id="PTHR30204:SF69">
    <property type="entry name" value="MERR-FAMILY TRANSCRIPTIONAL REGULATOR"/>
    <property type="match status" value="1"/>
</dbReference>
<dbReference type="CDD" id="cd01107">
    <property type="entry name" value="HTH_BmrR"/>
    <property type="match status" value="1"/>
</dbReference>
<dbReference type="SMART" id="SM00422">
    <property type="entry name" value="HTH_MERR"/>
    <property type="match status" value="1"/>
</dbReference>
<evidence type="ECO:0000256" key="1">
    <source>
        <dbReference type="ARBA" id="ARBA00022491"/>
    </source>
</evidence>
<dbReference type="Pfam" id="PF13411">
    <property type="entry name" value="MerR_1"/>
    <property type="match status" value="1"/>
</dbReference>
<protein>
    <submittedName>
        <fullName evidence="6">DNA-binding transcriptional MerR regulator</fullName>
    </submittedName>
</protein>
<keyword evidence="1" id="KW-0678">Repressor</keyword>
<feature type="domain" description="HTH merR-type" evidence="5">
    <location>
        <begin position="1"/>
        <end position="70"/>
    </location>
</feature>
<evidence type="ECO:0000256" key="4">
    <source>
        <dbReference type="ARBA" id="ARBA00023163"/>
    </source>
</evidence>
<dbReference type="Gene3D" id="3.20.80.10">
    <property type="entry name" value="Regulatory factor, effector binding domain"/>
    <property type="match status" value="1"/>
</dbReference>
<dbReference type="InterPro" id="IPR009061">
    <property type="entry name" value="DNA-bd_dom_put_sf"/>
</dbReference>
<comment type="caution">
    <text evidence="6">The sequence shown here is derived from an EMBL/GenBank/DDBJ whole genome shotgun (WGS) entry which is preliminary data.</text>
</comment>
<name>A0A4V2QC06_9FIRM</name>
<dbReference type="PROSITE" id="PS50937">
    <property type="entry name" value="HTH_MERR_2"/>
    <property type="match status" value="1"/>
</dbReference>
<evidence type="ECO:0000256" key="3">
    <source>
        <dbReference type="ARBA" id="ARBA00023125"/>
    </source>
</evidence>
<dbReference type="EMBL" id="SLUO01000007">
    <property type="protein sequence ID" value="TCL58042.1"/>
    <property type="molecule type" value="Genomic_DNA"/>
</dbReference>
<dbReference type="Gene3D" id="1.10.1660.10">
    <property type="match status" value="1"/>
</dbReference>
<dbReference type="InterPro" id="IPR000551">
    <property type="entry name" value="MerR-type_HTH_dom"/>
</dbReference>
<dbReference type="InterPro" id="IPR047057">
    <property type="entry name" value="MerR_fam"/>
</dbReference>
<dbReference type="SUPFAM" id="SSF46955">
    <property type="entry name" value="Putative DNA-binding domain"/>
    <property type="match status" value="1"/>
</dbReference>
<accession>A0A4V2QC06</accession>
<sequence>MKISEFAHVTGITRRTLLFYDSIGLLSPTEIDRNNGYRYYTYPQIDIANVITVLREIGMPLKQIKEYLSNRSPENLIDMLQAQKAVVQEKIQTLEQINDMLDTRISLTKKGMSVRNDIDSIEVREYDAVPLLLGPKLPETSHVLDGWYYLVEFYDFCNDNQIIRGLPAGSIISHSDLLKRNFSHPSRYYYCPLSGGSYPSNSEKPKGLYVIGREYGEYSQSAALYDRVLNYIKEAGLKVCGDAYEEYLFDETSTIDSTKYLLQIEIHVQ</sequence>
<keyword evidence="7" id="KW-1185">Reference proteome</keyword>